<evidence type="ECO:0000256" key="1">
    <source>
        <dbReference type="SAM" id="Phobius"/>
    </source>
</evidence>
<dbReference type="EMBL" id="FOTC01000005">
    <property type="protein sequence ID" value="SFL39703.1"/>
    <property type="molecule type" value="Genomic_DNA"/>
</dbReference>
<name>A0A1I4HDL1_9EURY</name>
<dbReference type="InterPro" id="IPR057169">
    <property type="entry name" value="DUF7847"/>
</dbReference>
<feature type="transmembrane region" description="Helical" evidence="1">
    <location>
        <begin position="470"/>
        <end position="490"/>
    </location>
</feature>
<feature type="transmembrane region" description="Helical" evidence="1">
    <location>
        <begin position="234"/>
        <end position="257"/>
    </location>
</feature>
<dbReference type="AlphaFoldDB" id="A0A1I4HDL1"/>
<gene>
    <name evidence="3" type="ORF">SAMN04487950_3634</name>
</gene>
<keyword evidence="4" id="KW-1185">Reference proteome</keyword>
<feature type="transmembrane region" description="Helical" evidence="1">
    <location>
        <begin position="90"/>
        <end position="112"/>
    </location>
</feature>
<evidence type="ECO:0000259" key="2">
    <source>
        <dbReference type="Pfam" id="PF25231"/>
    </source>
</evidence>
<dbReference type="Pfam" id="PF25231">
    <property type="entry name" value="DUF7847"/>
    <property type="match status" value="1"/>
</dbReference>
<feature type="transmembrane region" description="Helical" evidence="1">
    <location>
        <begin position="360"/>
        <end position="381"/>
    </location>
</feature>
<keyword evidence="1" id="KW-0472">Membrane</keyword>
<feature type="transmembrane region" description="Helical" evidence="1">
    <location>
        <begin position="327"/>
        <end position="348"/>
    </location>
</feature>
<evidence type="ECO:0000313" key="3">
    <source>
        <dbReference type="EMBL" id="SFL39703.1"/>
    </source>
</evidence>
<keyword evidence="1" id="KW-1133">Transmembrane helix</keyword>
<feature type="transmembrane region" description="Helical" evidence="1">
    <location>
        <begin position="154"/>
        <end position="177"/>
    </location>
</feature>
<protein>
    <submittedName>
        <fullName evidence="3">Stage II sporulation protein M</fullName>
    </submittedName>
</protein>
<sequence length="501" mass="51023">MTLASALRSGVRLPVQYAWTVLPFYLLATGSLVVARVPLVAGLAAAISLLHVQGRLEPFVRTLDGLQPNQLDTSDPTTLPSGLDEAVTGLVTPTVVGILGVALLAMLVVWIFTQAVASAGTFSAVYAALDGRDPLTDGVRGIVRHWRAFVGLALLRLLVLLVAVGVVAGGVAAGLAVSGPLGVVVGVSVGLLALVGLLVVSLALSFVGPAVVVDDVGVGGSVRGSLGFIRRNPVTFVLFFAISIGVSLAVGTAAALANFAGAGRLVGVLTPLLVAPALGGFQTALYAGVELPEPSGQHDERSRRRRLTGGFGRGWRALRQFVVGHPLSIVAAAVVLTGGIAAGWMLTAPYGVSIQPPEDVAGVFGTVAIGPFVNIAANNWLVATGGSYGGLAFGVPQVSELLFNGVFIGALAGLFDRVGFVALVAPHGVIELPALAVSGGLGFHLGRVGLDWFRGRLDAADVGDELGRAFEVLVGLALVFVVAAFIEAFLTPRIAAFVLGG</sequence>
<dbReference type="Pfam" id="PF01944">
    <property type="entry name" value="SpoIIM"/>
    <property type="match status" value="1"/>
</dbReference>
<keyword evidence="1" id="KW-0812">Transmembrane</keyword>
<dbReference type="InterPro" id="IPR002798">
    <property type="entry name" value="SpoIIM-like"/>
</dbReference>
<dbReference type="PANTHER" id="PTHR35337:SF1">
    <property type="entry name" value="SLR1478 PROTEIN"/>
    <property type="match status" value="1"/>
</dbReference>
<dbReference type="RefSeq" id="WP_089871163.1">
    <property type="nucleotide sequence ID" value="NZ_FOTC01000005.1"/>
</dbReference>
<feature type="transmembrane region" description="Helical" evidence="1">
    <location>
        <begin position="432"/>
        <end position="450"/>
    </location>
</feature>
<feature type="transmembrane region" description="Helical" evidence="1">
    <location>
        <begin position="183"/>
        <end position="213"/>
    </location>
</feature>
<proteinExistence type="predicted"/>
<evidence type="ECO:0000313" key="4">
    <source>
        <dbReference type="Proteomes" id="UP000199607"/>
    </source>
</evidence>
<feature type="transmembrane region" description="Helical" evidence="1">
    <location>
        <begin position="21"/>
        <end position="50"/>
    </location>
</feature>
<reference evidence="4" key="1">
    <citation type="submission" date="2016-10" db="EMBL/GenBank/DDBJ databases">
        <authorList>
            <person name="Varghese N."/>
            <person name="Submissions S."/>
        </authorList>
    </citation>
    <scope>NUCLEOTIDE SEQUENCE [LARGE SCALE GENOMIC DNA]</scope>
    <source>
        <strain evidence="4">CGMCC 1.7738</strain>
    </source>
</reference>
<dbReference type="STRING" id="553466.SAMN04487950_3634"/>
<dbReference type="Proteomes" id="UP000199607">
    <property type="component" value="Unassembled WGS sequence"/>
</dbReference>
<accession>A0A1I4HDL1</accession>
<feature type="domain" description="DUF7847" evidence="2">
    <location>
        <begin position="87"/>
        <end position="260"/>
    </location>
</feature>
<organism evidence="3 4">
    <name type="scientific">Halogranum rubrum</name>
    <dbReference type="NCBI Taxonomy" id="553466"/>
    <lineage>
        <taxon>Archaea</taxon>
        <taxon>Methanobacteriati</taxon>
        <taxon>Methanobacteriota</taxon>
        <taxon>Stenosarchaea group</taxon>
        <taxon>Halobacteria</taxon>
        <taxon>Halobacteriales</taxon>
        <taxon>Haloferacaceae</taxon>
    </lineage>
</organism>
<dbReference type="PANTHER" id="PTHR35337">
    <property type="entry name" value="SLR1478 PROTEIN"/>
    <property type="match status" value="1"/>
</dbReference>